<gene>
    <name evidence="1" type="ORF">SDC9_161670</name>
</gene>
<proteinExistence type="predicted"/>
<comment type="caution">
    <text evidence="1">The sequence shown here is derived from an EMBL/GenBank/DDBJ whole genome shotgun (WGS) entry which is preliminary data.</text>
</comment>
<accession>A0A645FQ89</accession>
<sequence length="137" mass="15638">MSGMEKYRILGMLISKTDLTGPEPTGPLGVLTWWVEVVHRRVILTLIGELRQVPCNLGTGLIERVEYCIMGYFLHAYPFRPAVATPWTKNFCKERKTMTTGIRATTLAAMMRPYSLEYWLMNILKPICTVLSSILVR</sequence>
<protein>
    <submittedName>
        <fullName evidence="1">Uncharacterized protein</fullName>
    </submittedName>
</protein>
<organism evidence="1">
    <name type="scientific">bioreactor metagenome</name>
    <dbReference type="NCBI Taxonomy" id="1076179"/>
    <lineage>
        <taxon>unclassified sequences</taxon>
        <taxon>metagenomes</taxon>
        <taxon>ecological metagenomes</taxon>
    </lineage>
</organism>
<name>A0A645FQ89_9ZZZZ</name>
<reference evidence="1" key="1">
    <citation type="submission" date="2019-08" db="EMBL/GenBank/DDBJ databases">
        <authorList>
            <person name="Kucharzyk K."/>
            <person name="Murdoch R.W."/>
            <person name="Higgins S."/>
            <person name="Loffler F."/>
        </authorList>
    </citation>
    <scope>NUCLEOTIDE SEQUENCE</scope>
</reference>
<dbReference type="AlphaFoldDB" id="A0A645FQ89"/>
<evidence type="ECO:0000313" key="1">
    <source>
        <dbReference type="EMBL" id="MPN14343.1"/>
    </source>
</evidence>
<dbReference type="EMBL" id="VSSQ01060951">
    <property type="protein sequence ID" value="MPN14343.1"/>
    <property type="molecule type" value="Genomic_DNA"/>
</dbReference>